<sequence>MAHDIRKATAAGLAIGLATLTFAANDAFAEDFRLGLITPPNHIWTQNAEAFARAVEEATDGRHTVSVFPAQQLGNEAQMLQQMQTGALDMSFMTVAEVSNRAPEFGAFYAPFLVDDIEEAAEVLRSDEARSMLATLPQKVGVVGVGFGAAGLRQIVARDDIDSAGDLAGSKIRITPFQPIKDFYEALGTAPTPMPLSDVYDALANGQVDAIDMDLELIWQLGYTDHARTMLLSNHMMFPMLGLVSGRTWQALSEEDRAIISDLMAQAVDDCIRDYLEKEAQFLAEVEKSDIAIREVDAAFFRDAVDAWNAIWEPKAPNLAALRAIAAD</sequence>
<accession>K2GQL0</accession>
<dbReference type="PATRIC" id="fig|1231392.3.peg.991"/>
<keyword evidence="3" id="KW-0574">Periplasm</keyword>
<gene>
    <name evidence="5" type="ORF">OCGS_0986</name>
</gene>
<name>K2GQL0_9RHOB</name>
<dbReference type="CDD" id="cd13603">
    <property type="entry name" value="PBP2_TRAP_Siap_TeaA_like"/>
    <property type="match status" value="1"/>
</dbReference>
<dbReference type="GO" id="GO:0042597">
    <property type="term" value="C:periplasmic space"/>
    <property type="evidence" value="ECO:0007669"/>
    <property type="project" value="UniProtKB-SubCell"/>
</dbReference>
<dbReference type="Proteomes" id="UP000006765">
    <property type="component" value="Unassembled WGS sequence"/>
</dbReference>
<dbReference type="GO" id="GO:0055085">
    <property type="term" value="P:transmembrane transport"/>
    <property type="evidence" value="ECO:0007669"/>
    <property type="project" value="InterPro"/>
</dbReference>
<dbReference type="PANTHER" id="PTHR33376:SF2">
    <property type="entry name" value="DICARBOXYLATE-BINDING PERIPLASMIC PROTEIN"/>
    <property type="match status" value="1"/>
</dbReference>
<dbReference type="eggNOG" id="COG1638">
    <property type="taxonomic scope" value="Bacteria"/>
</dbReference>
<dbReference type="STRING" id="1231392.OCGS_0986"/>
<comment type="caution">
    <text evidence="5">The sequence shown here is derived from an EMBL/GenBank/DDBJ whole genome shotgun (WGS) entry which is preliminary data.</text>
</comment>
<evidence type="ECO:0000256" key="3">
    <source>
        <dbReference type="ARBA" id="ARBA00022764"/>
    </source>
</evidence>
<evidence type="ECO:0000256" key="2">
    <source>
        <dbReference type="ARBA" id="ARBA00022729"/>
    </source>
</evidence>
<dbReference type="Gene3D" id="3.40.190.170">
    <property type="entry name" value="Bacterial extracellular solute-binding protein, family 7"/>
    <property type="match status" value="1"/>
</dbReference>
<feature type="chain" id="PRO_5003860694" evidence="4">
    <location>
        <begin position="24"/>
        <end position="328"/>
    </location>
</feature>
<dbReference type="InterPro" id="IPR038404">
    <property type="entry name" value="TRAP_DctP_sf"/>
</dbReference>
<dbReference type="SUPFAM" id="SSF53850">
    <property type="entry name" value="Periplasmic binding protein-like II"/>
    <property type="match status" value="1"/>
</dbReference>
<dbReference type="InterPro" id="IPR018389">
    <property type="entry name" value="DctP_fam"/>
</dbReference>
<reference evidence="5 6" key="1">
    <citation type="journal article" date="2012" name="J. Bacteriol.">
        <title>Draft Genome Sequence of Oceaniovalibus guishaninsula JLT2003T.</title>
        <authorList>
            <person name="Tang K."/>
            <person name="Liu K."/>
            <person name="Jiao N."/>
        </authorList>
    </citation>
    <scope>NUCLEOTIDE SEQUENCE [LARGE SCALE GENOMIC DNA]</scope>
    <source>
        <strain evidence="5 6">JLT2003</strain>
    </source>
</reference>
<dbReference type="NCBIfam" id="NF037995">
    <property type="entry name" value="TRAP_S1"/>
    <property type="match status" value="1"/>
</dbReference>
<protein>
    <submittedName>
        <fullName evidence="5">TRAP dicarboxylate transporter, DctP subunit, putative</fullName>
    </submittedName>
</protein>
<dbReference type="GO" id="GO:0030246">
    <property type="term" value="F:carbohydrate binding"/>
    <property type="evidence" value="ECO:0007669"/>
    <property type="project" value="TreeGrafter"/>
</dbReference>
<evidence type="ECO:0000313" key="5">
    <source>
        <dbReference type="EMBL" id="EKE44951.1"/>
    </source>
</evidence>
<organism evidence="5 6">
    <name type="scientific">Oceaniovalibus guishaninsula JLT2003</name>
    <dbReference type="NCBI Taxonomy" id="1231392"/>
    <lineage>
        <taxon>Bacteria</taxon>
        <taxon>Pseudomonadati</taxon>
        <taxon>Pseudomonadota</taxon>
        <taxon>Alphaproteobacteria</taxon>
        <taxon>Rhodobacterales</taxon>
        <taxon>Roseobacteraceae</taxon>
        <taxon>Oceaniovalibus</taxon>
    </lineage>
</organism>
<dbReference type="Pfam" id="PF03480">
    <property type="entry name" value="DctP"/>
    <property type="match status" value="1"/>
</dbReference>
<keyword evidence="6" id="KW-1185">Reference proteome</keyword>
<dbReference type="OrthoDB" id="9803763at2"/>
<dbReference type="RefSeq" id="WP_007426139.1">
    <property type="nucleotide sequence ID" value="NZ_AMGO01000012.1"/>
</dbReference>
<evidence type="ECO:0000313" key="6">
    <source>
        <dbReference type="Proteomes" id="UP000006765"/>
    </source>
</evidence>
<feature type="signal peptide" evidence="4">
    <location>
        <begin position="1"/>
        <end position="23"/>
    </location>
</feature>
<proteinExistence type="predicted"/>
<dbReference type="EMBL" id="AMGO01000012">
    <property type="protein sequence ID" value="EKE44951.1"/>
    <property type="molecule type" value="Genomic_DNA"/>
</dbReference>
<keyword evidence="2 4" id="KW-0732">Signal</keyword>
<comment type="subcellular location">
    <subcellularLocation>
        <location evidence="1">Periplasm</location>
    </subcellularLocation>
</comment>
<evidence type="ECO:0000256" key="4">
    <source>
        <dbReference type="SAM" id="SignalP"/>
    </source>
</evidence>
<dbReference type="AlphaFoldDB" id="K2GQL0"/>
<dbReference type="PANTHER" id="PTHR33376">
    <property type="match status" value="1"/>
</dbReference>
<evidence type="ECO:0000256" key="1">
    <source>
        <dbReference type="ARBA" id="ARBA00004418"/>
    </source>
</evidence>